<dbReference type="PROSITE" id="PS00455">
    <property type="entry name" value="AMP_BINDING"/>
    <property type="match status" value="1"/>
</dbReference>
<dbReference type="InterPro" id="IPR045851">
    <property type="entry name" value="AMP-bd_C_sf"/>
</dbReference>
<evidence type="ECO:0008006" key="9">
    <source>
        <dbReference type="Google" id="ProtNLM"/>
    </source>
</evidence>
<gene>
    <name evidence="7" type="ordered locus">Ecym_3065</name>
</gene>
<dbReference type="eggNOG" id="KOG1176">
    <property type="taxonomic scope" value="Eukaryota"/>
</dbReference>
<evidence type="ECO:0000259" key="6">
    <source>
        <dbReference type="Pfam" id="PF13193"/>
    </source>
</evidence>
<feature type="domain" description="AMP-dependent synthetase/ligase" evidence="5">
    <location>
        <begin position="52"/>
        <end position="387"/>
    </location>
</feature>
<dbReference type="Pfam" id="PF13193">
    <property type="entry name" value="AMP-binding_C"/>
    <property type="match status" value="1"/>
</dbReference>
<feature type="domain" description="AMP-binding enzyme C-terminal" evidence="6">
    <location>
        <begin position="440"/>
        <end position="515"/>
    </location>
</feature>
<dbReference type="KEGG" id="erc:Ecym_3065"/>
<dbReference type="RefSeq" id="XP_003645394.1">
    <property type="nucleotide sequence ID" value="XM_003645346.1"/>
</dbReference>
<protein>
    <recommendedName>
        <fullName evidence="9">Peroxisomal-coenzyme A synthetase</fullName>
    </recommendedName>
</protein>
<dbReference type="GO" id="GO:0005778">
    <property type="term" value="C:peroxisomal membrane"/>
    <property type="evidence" value="ECO:0007669"/>
    <property type="project" value="EnsemblFungi"/>
</dbReference>
<sequence length="531" mass="58633">MSRFNDIIKLSNNTAIIVPETGLKVSYNDLADILGHVQMMFHDPQSPVFQSGKQSTIAISIPNGLEFVAAFLATSMQGNVAAPLNPNYKFQELEFYLSDLEVKVIFVAKGTTLNADSDLVRAASKFSCHLVELSYENARSRVEYEVFSPENRFQSSIYKSQERNAQFVNTECCFPGSAKADDVALVLHTSGTTSRPKIVPLLHSNVATSMKNIANTYKLSPSDVSYIVMPLFHVHGLIGALLSSFYAQGSVVIPPKFSARSFWPDYLKNGCTWFSCVPTISQTLLKVKKPSPMPKIRFIRSCSSALAPATFYQLEEEFGAPVIEAYAMTEAAHQMTSNELPPGMRKPGSVGKPQGVEVVILNDDDEVLPQGAQGEVSIRGPNVTPGYRNNDKANKENFTREAHYFRTGDRGYFDEDGFLILTGRLKELINRGGEKISPLELDAVILSHPAVEEVVSFGAANEKYGQVVNAAIVLKKGKSLQYGDLVKFMEEKVAAFKIPERVYFVTSLPKTPTGKIQRRIVAELFASRNKL</sequence>
<dbReference type="OrthoDB" id="3633556at2759"/>
<reference evidence="8" key="1">
    <citation type="journal article" date="2012" name="G3 (Bethesda)">
        <title>Pichia sorbitophila, an interspecies yeast hybrid reveals early steps of genome resolution following polyploidization.</title>
        <authorList>
            <person name="Leh Louis V."/>
            <person name="Despons L."/>
            <person name="Friedrich A."/>
            <person name="Martin T."/>
            <person name="Durrens P."/>
            <person name="Casaregola S."/>
            <person name="Neuveglise C."/>
            <person name="Fairhead C."/>
            <person name="Marck C."/>
            <person name="Cruz J.A."/>
            <person name="Straub M.L."/>
            <person name="Kugler V."/>
            <person name="Sacerdot C."/>
            <person name="Uzunov Z."/>
            <person name="Thierry A."/>
            <person name="Weiss S."/>
            <person name="Bleykasten C."/>
            <person name="De Montigny J."/>
            <person name="Jacques N."/>
            <person name="Jung P."/>
            <person name="Lemaire M."/>
            <person name="Mallet S."/>
            <person name="Morel G."/>
            <person name="Richard G.F."/>
            <person name="Sarkar A."/>
            <person name="Savel G."/>
            <person name="Schacherer J."/>
            <person name="Seret M.L."/>
            <person name="Talla E."/>
            <person name="Samson G."/>
            <person name="Jubin C."/>
            <person name="Poulain J."/>
            <person name="Vacherie B."/>
            <person name="Barbe V."/>
            <person name="Pelletier E."/>
            <person name="Sherman D.J."/>
            <person name="Westhof E."/>
            <person name="Weissenbach J."/>
            <person name="Baret P.V."/>
            <person name="Wincker P."/>
            <person name="Gaillardin C."/>
            <person name="Dujon B."/>
            <person name="Souciet J.L."/>
        </authorList>
    </citation>
    <scope>NUCLEOTIDE SEQUENCE [LARGE SCALE GENOMIC DNA]</scope>
    <source>
        <strain evidence="8">CBS 270.75 / DBVPG 7215 / KCTC 17166 / NRRL Y-17582</strain>
    </source>
</reference>
<accession>G8JR08</accession>
<keyword evidence="2" id="KW-0436">Ligase</keyword>
<evidence type="ECO:0000313" key="8">
    <source>
        <dbReference type="Proteomes" id="UP000006790"/>
    </source>
</evidence>
<dbReference type="Pfam" id="PF00501">
    <property type="entry name" value="AMP-binding"/>
    <property type="match status" value="1"/>
</dbReference>
<dbReference type="InterPro" id="IPR045310">
    <property type="entry name" value="Pcs60-like"/>
</dbReference>
<evidence type="ECO:0000256" key="2">
    <source>
        <dbReference type="ARBA" id="ARBA00022598"/>
    </source>
</evidence>
<dbReference type="GeneID" id="11468660"/>
<dbReference type="InterPro" id="IPR042099">
    <property type="entry name" value="ANL_N_sf"/>
</dbReference>
<dbReference type="EMBL" id="CP002499">
    <property type="protein sequence ID" value="AET38577.1"/>
    <property type="molecule type" value="Genomic_DNA"/>
</dbReference>
<dbReference type="InterPro" id="IPR025110">
    <property type="entry name" value="AMP-bd_C"/>
</dbReference>
<dbReference type="Gene3D" id="3.30.300.30">
    <property type="match status" value="1"/>
</dbReference>
<evidence type="ECO:0000256" key="3">
    <source>
        <dbReference type="ARBA" id="ARBA00022741"/>
    </source>
</evidence>
<dbReference type="InterPro" id="IPR000873">
    <property type="entry name" value="AMP-dep_synth/lig_dom"/>
</dbReference>
<dbReference type="HOGENOM" id="CLU_000022_59_0_1"/>
<evidence type="ECO:0000256" key="4">
    <source>
        <dbReference type="ARBA" id="ARBA00022840"/>
    </source>
</evidence>
<dbReference type="FunFam" id="3.30.300.30:FF:000007">
    <property type="entry name" value="4-coumarate--CoA ligase 2"/>
    <property type="match status" value="1"/>
</dbReference>
<dbReference type="SUPFAM" id="SSF56801">
    <property type="entry name" value="Acetyl-CoA synthetase-like"/>
    <property type="match status" value="1"/>
</dbReference>
<dbReference type="PANTHER" id="PTHR43201:SF5">
    <property type="entry name" value="MEDIUM-CHAIN ACYL-COA LIGASE ACSF2, MITOCHONDRIAL"/>
    <property type="match status" value="1"/>
</dbReference>
<dbReference type="Gene3D" id="3.40.50.12780">
    <property type="entry name" value="N-terminal domain of ligase-like"/>
    <property type="match status" value="1"/>
</dbReference>
<dbReference type="OMA" id="TFRGYYR"/>
<dbReference type="GO" id="GO:0005524">
    <property type="term" value="F:ATP binding"/>
    <property type="evidence" value="ECO:0007669"/>
    <property type="project" value="UniProtKB-KW"/>
</dbReference>
<dbReference type="GO" id="GO:0050203">
    <property type="term" value="F:oxalate-CoA ligase activity"/>
    <property type="evidence" value="ECO:0007669"/>
    <property type="project" value="EnsemblFungi"/>
</dbReference>
<dbReference type="PANTHER" id="PTHR43201">
    <property type="entry name" value="ACYL-COA SYNTHETASE"/>
    <property type="match status" value="1"/>
</dbReference>
<dbReference type="GO" id="GO:0031956">
    <property type="term" value="F:medium-chain fatty acid-CoA ligase activity"/>
    <property type="evidence" value="ECO:0007669"/>
    <property type="project" value="TreeGrafter"/>
</dbReference>
<evidence type="ECO:0000259" key="5">
    <source>
        <dbReference type="Pfam" id="PF00501"/>
    </source>
</evidence>
<dbReference type="STRING" id="931890.G8JR08"/>
<dbReference type="CDD" id="cd05926">
    <property type="entry name" value="FACL_fum10p_like"/>
    <property type="match status" value="1"/>
</dbReference>
<keyword evidence="8" id="KW-1185">Reference proteome</keyword>
<evidence type="ECO:0000256" key="1">
    <source>
        <dbReference type="ARBA" id="ARBA00006432"/>
    </source>
</evidence>
<comment type="similarity">
    <text evidence="1">Belongs to the ATP-dependent AMP-binding enzyme family.</text>
</comment>
<dbReference type="InParanoid" id="G8JR08"/>
<organism evidence="7 8">
    <name type="scientific">Eremothecium cymbalariae (strain CBS 270.75 / DBVPG 7215 / KCTC 17166 / NRRL Y-17582)</name>
    <name type="common">Yeast</name>
    <dbReference type="NCBI Taxonomy" id="931890"/>
    <lineage>
        <taxon>Eukaryota</taxon>
        <taxon>Fungi</taxon>
        <taxon>Dikarya</taxon>
        <taxon>Ascomycota</taxon>
        <taxon>Saccharomycotina</taxon>
        <taxon>Saccharomycetes</taxon>
        <taxon>Saccharomycetales</taxon>
        <taxon>Saccharomycetaceae</taxon>
        <taxon>Eremothecium</taxon>
    </lineage>
</organism>
<dbReference type="GO" id="GO:0003729">
    <property type="term" value="F:mRNA binding"/>
    <property type="evidence" value="ECO:0007669"/>
    <property type="project" value="EnsemblFungi"/>
</dbReference>
<keyword evidence="3" id="KW-0547">Nucleotide-binding</keyword>
<dbReference type="InterPro" id="IPR020845">
    <property type="entry name" value="AMP-binding_CS"/>
</dbReference>
<dbReference type="FunCoup" id="G8JR08">
    <property type="interactions" value="576"/>
</dbReference>
<evidence type="ECO:0000313" key="7">
    <source>
        <dbReference type="EMBL" id="AET38577.1"/>
    </source>
</evidence>
<proteinExistence type="inferred from homology"/>
<dbReference type="GO" id="GO:0005782">
    <property type="term" value="C:peroxisomal matrix"/>
    <property type="evidence" value="ECO:0007669"/>
    <property type="project" value="EnsemblFungi"/>
</dbReference>
<dbReference type="AlphaFoldDB" id="G8JR08"/>
<keyword evidence="4" id="KW-0067">ATP-binding</keyword>
<dbReference type="GO" id="GO:0006631">
    <property type="term" value="P:fatty acid metabolic process"/>
    <property type="evidence" value="ECO:0007669"/>
    <property type="project" value="TreeGrafter"/>
</dbReference>
<dbReference type="Proteomes" id="UP000006790">
    <property type="component" value="Chromosome 3"/>
</dbReference>
<dbReference type="GO" id="GO:0033611">
    <property type="term" value="P:oxalate catabolic process"/>
    <property type="evidence" value="ECO:0007669"/>
    <property type="project" value="EnsemblFungi"/>
</dbReference>
<name>G8JR08_ERECY</name>